<dbReference type="GO" id="GO:0003677">
    <property type="term" value="F:DNA binding"/>
    <property type="evidence" value="ECO:0007669"/>
    <property type="project" value="InterPro"/>
</dbReference>
<dbReference type="EMBL" id="LAZR01000158">
    <property type="protein sequence ID" value="KKN85528.1"/>
    <property type="molecule type" value="Genomic_DNA"/>
</dbReference>
<dbReference type="GO" id="GO:0030527">
    <property type="term" value="F:structural constituent of chromatin"/>
    <property type="evidence" value="ECO:0007669"/>
    <property type="project" value="InterPro"/>
</dbReference>
<gene>
    <name evidence="1" type="ORF">LCGC14_0278510</name>
</gene>
<dbReference type="AlphaFoldDB" id="A0A0F9X256"/>
<reference evidence="1" key="1">
    <citation type="journal article" date="2015" name="Nature">
        <title>Complex archaea that bridge the gap between prokaryotes and eukaryotes.</title>
        <authorList>
            <person name="Spang A."/>
            <person name="Saw J.H."/>
            <person name="Jorgensen S.L."/>
            <person name="Zaremba-Niedzwiedzka K."/>
            <person name="Martijn J."/>
            <person name="Lind A.E."/>
            <person name="van Eijk R."/>
            <person name="Schleper C."/>
            <person name="Guy L."/>
            <person name="Ettema T.J."/>
        </authorList>
    </citation>
    <scope>NUCLEOTIDE SEQUENCE</scope>
</reference>
<comment type="caution">
    <text evidence="1">The sequence shown here is derived from an EMBL/GenBank/DDBJ whole genome shotgun (WGS) entry which is preliminary data.</text>
</comment>
<evidence type="ECO:0008006" key="2">
    <source>
        <dbReference type="Google" id="ProtNLM"/>
    </source>
</evidence>
<proteinExistence type="predicted"/>
<organism evidence="1">
    <name type="scientific">marine sediment metagenome</name>
    <dbReference type="NCBI Taxonomy" id="412755"/>
    <lineage>
        <taxon>unclassified sequences</taxon>
        <taxon>metagenomes</taxon>
        <taxon>ecological metagenomes</taxon>
    </lineage>
</organism>
<evidence type="ECO:0000313" key="1">
    <source>
        <dbReference type="EMBL" id="KKN85528.1"/>
    </source>
</evidence>
<dbReference type="InterPro" id="IPR010992">
    <property type="entry name" value="IHF-like_DNA-bd_dom_sf"/>
</dbReference>
<dbReference type="SUPFAM" id="SSF47729">
    <property type="entry name" value="IHF-like DNA-binding proteins"/>
    <property type="match status" value="1"/>
</dbReference>
<sequence length="100" mass="11725">MKERKTTKITKSQLVNELSEYTTISKIQCDFMFDSLLAIVKKHVLDEKEVELKTLGRFELVWKPARLSNMDGKIIPAHKQLRFSVADRLSRVVRVNSREY</sequence>
<name>A0A0F9X256_9ZZZZ</name>
<protein>
    <recommendedName>
        <fullName evidence="2">Integration host factor subunit alpha</fullName>
    </recommendedName>
</protein>
<dbReference type="InterPro" id="IPR000119">
    <property type="entry name" value="Hist_DNA-bd"/>
</dbReference>
<dbReference type="Pfam" id="PF00216">
    <property type="entry name" value="Bac_DNA_binding"/>
    <property type="match status" value="1"/>
</dbReference>
<accession>A0A0F9X256</accession>
<dbReference type="Gene3D" id="4.10.520.10">
    <property type="entry name" value="IHF-like DNA-binding proteins"/>
    <property type="match status" value="1"/>
</dbReference>